<evidence type="ECO:0008006" key="4">
    <source>
        <dbReference type="Google" id="ProtNLM"/>
    </source>
</evidence>
<organism evidence="2 3">
    <name type="scientific">Phialemonium atrogriseum</name>
    <dbReference type="NCBI Taxonomy" id="1093897"/>
    <lineage>
        <taxon>Eukaryota</taxon>
        <taxon>Fungi</taxon>
        <taxon>Dikarya</taxon>
        <taxon>Ascomycota</taxon>
        <taxon>Pezizomycotina</taxon>
        <taxon>Sordariomycetes</taxon>
        <taxon>Sordariomycetidae</taxon>
        <taxon>Cephalothecales</taxon>
        <taxon>Cephalothecaceae</taxon>
        <taxon>Phialemonium</taxon>
    </lineage>
</organism>
<gene>
    <name evidence="2" type="ORF">QBC33DRAFT_354581</name>
</gene>
<dbReference type="AlphaFoldDB" id="A0AAJ0C3Y8"/>
<proteinExistence type="predicted"/>
<accession>A0AAJ0C3Y8</accession>
<dbReference type="GeneID" id="85307051"/>
<keyword evidence="3" id="KW-1185">Reference proteome</keyword>
<name>A0AAJ0C3Y8_9PEZI</name>
<dbReference type="RefSeq" id="XP_060284876.1">
    <property type="nucleotide sequence ID" value="XM_060423864.1"/>
</dbReference>
<evidence type="ECO:0000313" key="3">
    <source>
        <dbReference type="Proteomes" id="UP001244011"/>
    </source>
</evidence>
<keyword evidence="1" id="KW-0732">Signal</keyword>
<protein>
    <recommendedName>
        <fullName evidence="4">Secreted protein</fullName>
    </recommendedName>
</protein>
<dbReference type="Proteomes" id="UP001244011">
    <property type="component" value="Unassembled WGS sequence"/>
</dbReference>
<reference evidence="2" key="1">
    <citation type="submission" date="2023-06" db="EMBL/GenBank/DDBJ databases">
        <title>Genome-scale phylogeny and comparative genomics of the fungal order Sordariales.</title>
        <authorList>
            <consortium name="Lawrence Berkeley National Laboratory"/>
            <person name="Hensen N."/>
            <person name="Bonometti L."/>
            <person name="Westerberg I."/>
            <person name="Brannstrom I.O."/>
            <person name="Guillou S."/>
            <person name="Cros-Aarteil S."/>
            <person name="Calhoun S."/>
            <person name="Haridas S."/>
            <person name="Kuo A."/>
            <person name="Mondo S."/>
            <person name="Pangilinan J."/>
            <person name="Riley R."/>
            <person name="Labutti K."/>
            <person name="Andreopoulos B."/>
            <person name="Lipzen A."/>
            <person name="Chen C."/>
            <person name="Yanf M."/>
            <person name="Daum C."/>
            <person name="Ng V."/>
            <person name="Clum A."/>
            <person name="Steindorff A."/>
            <person name="Ohm R."/>
            <person name="Martin F."/>
            <person name="Silar P."/>
            <person name="Natvig D."/>
            <person name="Lalanne C."/>
            <person name="Gautier V."/>
            <person name="Ament-Velasquez S.L."/>
            <person name="Kruys A."/>
            <person name="Hutchinson M.I."/>
            <person name="Powell A.J."/>
            <person name="Barry K."/>
            <person name="Miller A.N."/>
            <person name="Grigoriev I.V."/>
            <person name="Debuchy R."/>
            <person name="Gladieux P."/>
            <person name="Thoren M.H."/>
            <person name="Johannesson H."/>
        </authorList>
    </citation>
    <scope>NUCLEOTIDE SEQUENCE</scope>
    <source>
        <strain evidence="2">8032-3</strain>
    </source>
</reference>
<evidence type="ECO:0000256" key="1">
    <source>
        <dbReference type="SAM" id="SignalP"/>
    </source>
</evidence>
<sequence>MLSVLLIFLLSSRSLLCARPRRGAKGRSFGFAPCSHTTKIPELAASSGDTSSRPGRQFDFFSAMVDDSMHSKGRDHLAGTAGRRALFKGGSAGLHPGQGRLLVQFLRPGTLIHAPIIEPNQILGRCCPSDVIKHPRQQSVHNYRSTL</sequence>
<feature type="chain" id="PRO_5042506068" description="Secreted protein" evidence="1">
    <location>
        <begin position="18"/>
        <end position="147"/>
    </location>
</feature>
<feature type="signal peptide" evidence="1">
    <location>
        <begin position="1"/>
        <end position="17"/>
    </location>
</feature>
<evidence type="ECO:0000313" key="2">
    <source>
        <dbReference type="EMBL" id="KAK1768663.1"/>
    </source>
</evidence>
<dbReference type="EMBL" id="MU839004">
    <property type="protein sequence ID" value="KAK1768663.1"/>
    <property type="molecule type" value="Genomic_DNA"/>
</dbReference>
<comment type="caution">
    <text evidence="2">The sequence shown here is derived from an EMBL/GenBank/DDBJ whole genome shotgun (WGS) entry which is preliminary data.</text>
</comment>